<dbReference type="Proteomes" id="UP001443914">
    <property type="component" value="Unassembled WGS sequence"/>
</dbReference>
<name>A0AAW1IN95_SAPOF</name>
<dbReference type="EMBL" id="JBDFQZ010000009">
    <property type="protein sequence ID" value="KAK9691124.1"/>
    <property type="molecule type" value="Genomic_DNA"/>
</dbReference>
<gene>
    <name evidence="1" type="ORF">RND81_09G177400</name>
</gene>
<reference evidence="1 2" key="1">
    <citation type="submission" date="2024-03" db="EMBL/GenBank/DDBJ databases">
        <title>WGS assembly of Saponaria officinalis var. Norfolk2.</title>
        <authorList>
            <person name="Jenkins J."/>
            <person name="Shu S."/>
            <person name="Grimwood J."/>
            <person name="Barry K."/>
            <person name="Goodstein D."/>
            <person name="Schmutz J."/>
            <person name="Leebens-Mack J."/>
            <person name="Osbourn A."/>
        </authorList>
    </citation>
    <scope>NUCLEOTIDE SEQUENCE [LARGE SCALE GENOMIC DNA]</scope>
    <source>
        <strain evidence="2">cv. Norfolk2</strain>
        <strain evidence="1">JIC</strain>
        <tissue evidence="1">Leaf</tissue>
    </source>
</reference>
<keyword evidence="2" id="KW-1185">Reference proteome</keyword>
<proteinExistence type="predicted"/>
<accession>A0AAW1IN95</accession>
<dbReference type="EMBL" id="JBDFQZ010000009">
    <property type="protein sequence ID" value="KAK9691125.1"/>
    <property type="molecule type" value="Genomic_DNA"/>
</dbReference>
<comment type="caution">
    <text evidence="1">The sequence shown here is derived from an EMBL/GenBank/DDBJ whole genome shotgun (WGS) entry which is preliminary data.</text>
</comment>
<organism evidence="1 2">
    <name type="scientific">Saponaria officinalis</name>
    <name type="common">Common soapwort</name>
    <name type="synonym">Lychnis saponaria</name>
    <dbReference type="NCBI Taxonomy" id="3572"/>
    <lineage>
        <taxon>Eukaryota</taxon>
        <taxon>Viridiplantae</taxon>
        <taxon>Streptophyta</taxon>
        <taxon>Embryophyta</taxon>
        <taxon>Tracheophyta</taxon>
        <taxon>Spermatophyta</taxon>
        <taxon>Magnoliopsida</taxon>
        <taxon>eudicotyledons</taxon>
        <taxon>Gunneridae</taxon>
        <taxon>Pentapetalae</taxon>
        <taxon>Caryophyllales</taxon>
        <taxon>Caryophyllaceae</taxon>
        <taxon>Caryophylleae</taxon>
        <taxon>Saponaria</taxon>
    </lineage>
</organism>
<evidence type="ECO:0000313" key="1">
    <source>
        <dbReference type="EMBL" id="KAK9691124.1"/>
    </source>
</evidence>
<sequence>MLRFQKHLKGQNVLDQQKATELMLSCHMTYHMADLLDDMRYRALEFAARERCICFSPGEYPDRFQMQADDLCTLIRDLLGPQFEPKIHVIGVNDTRMLREITLYVYESMELLKCSGKRYKGASTDLIVF</sequence>
<evidence type="ECO:0000313" key="2">
    <source>
        <dbReference type="Proteomes" id="UP001443914"/>
    </source>
</evidence>
<protein>
    <submittedName>
        <fullName evidence="1">Uncharacterized protein</fullName>
    </submittedName>
</protein>
<dbReference type="AlphaFoldDB" id="A0AAW1IN95"/>